<accession>A0A8J3G5K0</accession>
<gene>
    <name evidence="1" type="ORF">GCM10008106_18610</name>
</gene>
<evidence type="ECO:0000313" key="1">
    <source>
        <dbReference type="EMBL" id="GHB37660.1"/>
    </source>
</evidence>
<dbReference type="EMBL" id="BMYF01000010">
    <property type="protein sequence ID" value="GHB37660.1"/>
    <property type="molecule type" value="Genomic_DNA"/>
</dbReference>
<evidence type="ECO:0000313" key="2">
    <source>
        <dbReference type="Proteomes" id="UP000642809"/>
    </source>
</evidence>
<proteinExistence type="predicted"/>
<organism evidence="1 2">
    <name type="scientific">Mongoliitalea lutea</name>
    <dbReference type="NCBI Taxonomy" id="849756"/>
    <lineage>
        <taxon>Bacteria</taxon>
        <taxon>Pseudomonadati</taxon>
        <taxon>Bacteroidota</taxon>
        <taxon>Cytophagia</taxon>
        <taxon>Cytophagales</taxon>
        <taxon>Cyclobacteriaceae</taxon>
        <taxon>Mongoliitalea</taxon>
    </lineage>
</organism>
<dbReference type="AlphaFoldDB" id="A0A8J3G5K0"/>
<reference evidence="1" key="2">
    <citation type="submission" date="2020-09" db="EMBL/GenBank/DDBJ databases">
        <authorList>
            <person name="Sun Q."/>
            <person name="Kim S."/>
        </authorList>
    </citation>
    <scope>NUCLEOTIDE SEQUENCE</scope>
    <source>
        <strain evidence="1">KCTC 23224</strain>
    </source>
</reference>
<comment type="caution">
    <text evidence="1">The sequence shown here is derived from an EMBL/GenBank/DDBJ whole genome shotgun (WGS) entry which is preliminary data.</text>
</comment>
<dbReference type="Proteomes" id="UP000642809">
    <property type="component" value="Unassembled WGS sequence"/>
</dbReference>
<name>A0A8J3G5K0_9BACT</name>
<sequence length="156" mass="17561">MNGKMMMKWFSESLTGKSNKLIYLLFLLGCESNGFSPYAYGQDLEYYLKELNVQVTTAQVLLLPLDSCGLCVDEVLEQLVKTEHEISVVLSGNVVSKDRLEKSKRLISKTNLKIVIDENNLMKSYDLNAFSPVLINVSAKKYSYVSLSLQNAATYL</sequence>
<dbReference type="RefSeq" id="WP_189581181.1">
    <property type="nucleotide sequence ID" value="NZ_BMYF01000010.1"/>
</dbReference>
<keyword evidence="2" id="KW-1185">Reference proteome</keyword>
<reference evidence="1" key="1">
    <citation type="journal article" date="2014" name="Int. J. Syst. Evol. Microbiol.">
        <title>Complete genome sequence of Corynebacterium casei LMG S-19264T (=DSM 44701T), isolated from a smear-ripened cheese.</title>
        <authorList>
            <consortium name="US DOE Joint Genome Institute (JGI-PGF)"/>
            <person name="Walter F."/>
            <person name="Albersmeier A."/>
            <person name="Kalinowski J."/>
            <person name="Ruckert C."/>
        </authorList>
    </citation>
    <scope>NUCLEOTIDE SEQUENCE</scope>
    <source>
        <strain evidence="1">KCTC 23224</strain>
    </source>
</reference>
<protein>
    <submittedName>
        <fullName evidence="1">Uncharacterized protein</fullName>
    </submittedName>
</protein>